<accession>A0ABU5J152</accession>
<dbReference type="InterPro" id="IPR023214">
    <property type="entry name" value="HAD_sf"/>
</dbReference>
<dbReference type="Proteomes" id="UP001290455">
    <property type="component" value="Unassembled WGS sequence"/>
</dbReference>
<dbReference type="PIRSF" id="PIRSF030802">
    <property type="entry name" value="UCP030802"/>
    <property type="match status" value="1"/>
</dbReference>
<dbReference type="Gene3D" id="3.40.50.1000">
    <property type="entry name" value="HAD superfamily/HAD-like"/>
    <property type="match status" value="1"/>
</dbReference>
<organism evidence="2 3">
    <name type="scientific">Robertmurraya mangrovi</name>
    <dbReference type="NCBI Taxonomy" id="3098077"/>
    <lineage>
        <taxon>Bacteria</taxon>
        <taxon>Bacillati</taxon>
        <taxon>Bacillota</taxon>
        <taxon>Bacilli</taxon>
        <taxon>Bacillales</taxon>
        <taxon>Bacillaceae</taxon>
        <taxon>Robertmurraya</taxon>
    </lineage>
</organism>
<dbReference type="InterPro" id="IPR006380">
    <property type="entry name" value="SPP-like_dom"/>
</dbReference>
<keyword evidence="2" id="KW-0378">Hydrolase</keyword>
<sequence length="260" mass="29794">MMFASDLDRTLIFSTRVLKEFPCQDELTSVEQKSGKDVSFMTKKSHLLLKEIASKILFVPVTTRSIEQFKRIDMFQTAIKAPYIVTTNGATIFYKDHILKDWNEKITKDIKEEAVPKEELIKLLATHFSGEIRNVDHAFIYYILKERLTLGEFDGLKDLLRNMGWRILTHGKKLYFIPKPVSKGNAVKYIQAREGKTTLIGAGDSLLDEDFLEHCQHRFVPSHGELVSKIMAENYNVTINEGAKSGEELLSHILSRIETL</sequence>
<dbReference type="SUPFAM" id="SSF56784">
    <property type="entry name" value="HAD-like"/>
    <property type="match status" value="1"/>
</dbReference>
<dbReference type="InterPro" id="IPR024197">
    <property type="entry name" value="TPP-like"/>
</dbReference>
<evidence type="ECO:0000259" key="1">
    <source>
        <dbReference type="Pfam" id="PF05116"/>
    </source>
</evidence>
<reference evidence="2 3" key="1">
    <citation type="submission" date="2023-11" db="EMBL/GenBank/DDBJ databases">
        <title>Bacillus jintuensis, isolated from a mudflat on the Beibu Gulf coast.</title>
        <authorList>
            <person name="Li M."/>
        </authorList>
    </citation>
    <scope>NUCLEOTIDE SEQUENCE [LARGE SCALE GENOMIC DNA]</scope>
    <source>
        <strain evidence="2 3">31A1R</strain>
    </source>
</reference>
<name>A0ABU5J152_9BACI</name>
<gene>
    <name evidence="2" type="ORF">SM124_15600</name>
</gene>
<comment type="caution">
    <text evidence="2">The sequence shown here is derived from an EMBL/GenBank/DDBJ whole genome shotgun (WGS) entry which is preliminary data.</text>
</comment>
<protein>
    <submittedName>
        <fullName evidence="2">HAD family hydrolase</fullName>
    </submittedName>
</protein>
<dbReference type="EMBL" id="JAXOFX010000011">
    <property type="protein sequence ID" value="MDZ5473143.1"/>
    <property type="molecule type" value="Genomic_DNA"/>
</dbReference>
<dbReference type="GO" id="GO:0016787">
    <property type="term" value="F:hydrolase activity"/>
    <property type="evidence" value="ECO:0007669"/>
    <property type="project" value="UniProtKB-KW"/>
</dbReference>
<dbReference type="Pfam" id="PF05116">
    <property type="entry name" value="S6PP"/>
    <property type="match status" value="1"/>
</dbReference>
<feature type="domain" description="Sucrose phosphatase-like" evidence="1">
    <location>
        <begin position="2"/>
        <end position="213"/>
    </location>
</feature>
<evidence type="ECO:0000313" key="2">
    <source>
        <dbReference type="EMBL" id="MDZ5473143.1"/>
    </source>
</evidence>
<evidence type="ECO:0000313" key="3">
    <source>
        <dbReference type="Proteomes" id="UP001290455"/>
    </source>
</evidence>
<dbReference type="RefSeq" id="WP_322447445.1">
    <property type="nucleotide sequence ID" value="NZ_JAXOFX010000011.1"/>
</dbReference>
<proteinExistence type="predicted"/>
<dbReference type="InterPro" id="IPR036412">
    <property type="entry name" value="HAD-like_sf"/>
</dbReference>
<keyword evidence="3" id="KW-1185">Reference proteome</keyword>